<accession>A0A2P7QEE7</accession>
<comment type="caution">
    <text evidence="3">The sequence shown here is derived from an EMBL/GenBank/DDBJ whole genome shotgun (WGS) entry which is preliminary data.</text>
</comment>
<feature type="transmembrane region" description="Helical" evidence="1">
    <location>
        <begin position="32"/>
        <end position="52"/>
    </location>
</feature>
<keyword evidence="1" id="KW-0812">Transmembrane</keyword>
<dbReference type="Pfam" id="PF03703">
    <property type="entry name" value="bPH_2"/>
    <property type="match status" value="1"/>
</dbReference>
<protein>
    <recommendedName>
        <fullName evidence="2">YdbS-like PH domain-containing protein</fullName>
    </recommendedName>
</protein>
<dbReference type="Proteomes" id="UP000241167">
    <property type="component" value="Unassembled WGS sequence"/>
</dbReference>
<keyword evidence="1" id="KW-1133">Transmembrane helix</keyword>
<dbReference type="EMBL" id="PXYI01000014">
    <property type="protein sequence ID" value="PSJ36348.1"/>
    <property type="molecule type" value="Genomic_DNA"/>
</dbReference>
<dbReference type="OrthoDB" id="9790842at2"/>
<feature type="domain" description="YdbS-like PH" evidence="2">
    <location>
        <begin position="59"/>
        <end position="132"/>
    </location>
</feature>
<dbReference type="InterPro" id="IPR005182">
    <property type="entry name" value="YdbS-like_PH"/>
</dbReference>
<dbReference type="AlphaFoldDB" id="A0A2P7QEE7"/>
<evidence type="ECO:0000259" key="2">
    <source>
        <dbReference type="Pfam" id="PF03703"/>
    </source>
</evidence>
<sequence>MIASDHPGSEGTAMQQIDVFRSSTWGWLRGTLAGWATLLSCLIGVGFLIILVKWVENLAATYEISEDRLVIRRGIFMKSIDEVELYRIKDIRIDFSLINQWAGIGTITINSSDETTRRAPLVIPHIEEAQRRREALRALVDAARQRRHVREIDMAHEEY</sequence>
<name>A0A2P7QEE7_9SPHN</name>
<evidence type="ECO:0000256" key="1">
    <source>
        <dbReference type="SAM" id="Phobius"/>
    </source>
</evidence>
<evidence type="ECO:0000313" key="3">
    <source>
        <dbReference type="EMBL" id="PSJ36348.1"/>
    </source>
</evidence>
<gene>
    <name evidence="3" type="ORF">C7I55_26230</name>
</gene>
<organism evidence="3 4">
    <name type="scientific">Allosphingosinicella deserti</name>
    <dbReference type="NCBI Taxonomy" id="2116704"/>
    <lineage>
        <taxon>Bacteria</taxon>
        <taxon>Pseudomonadati</taxon>
        <taxon>Pseudomonadota</taxon>
        <taxon>Alphaproteobacteria</taxon>
        <taxon>Sphingomonadales</taxon>
        <taxon>Sphingomonadaceae</taxon>
        <taxon>Allosphingosinicella</taxon>
    </lineage>
</organism>
<reference evidence="3 4" key="1">
    <citation type="submission" date="2018-03" db="EMBL/GenBank/DDBJ databases">
        <title>The draft genome of Sphingosinicella sp. GL-C-18.</title>
        <authorList>
            <person name="Liu L."/>
            <person name="Li L."/>
            <person name="Liang L."/>
            <person name="Zhang X."/>
            <person name="Wang T."/>
        </authorList>
    </citation>
    <scope>NUCLEOTIDE SEQUENCE [LARGE SCALE GENOMIC DNA]</scope>
    <source>
        <strain evidence="3 4">GL-C-18</strain>
    </source>
</reference>
<proteinExistence type="predicted"/>
<keyword evidence="4" id="KW-1185">Reference proteome</keyword>
<evidence type="ECO:0000313" key="4">
    <source>
        <dbReference type="Proteomes" id="UP000241167"/>
    </source>
</evidence>
<keyword evidence="1" id="KW-0472">Membrane</keyword>